<feature type="domain" description="Mechanosensitive ion channel MscS" evidence="8">
    <location>
        <begin position="118"/>
        <end position="192"/>
    </location>
</feature>
<dbReference type="InterPro" id="IPR045275">
    <property type="entry name" value="MscS_archaea/bacteria_type"/>
</dbReference>
<evidence type="ECO:0000259" key="9">
    <source>
        <dbReference type="Pfam" id="PF21082"/>
    </source>
</evidence>
<feature type="transmembrane region" description="Helical" evidence="7">
    <location>
        <begin position="96"/>
        <end position="116"/>
    </location>
</feature>
<dbReference type="Pfam" id="PF21082">
    <property type="entry name" value="MS_channel_3rd"/>
    <property type="match status" value="1"/>
</dbReference>
<dbReference type="PANTHER" id="PTHR30221">
    <property type="entry name" value="SMALL-CONDUCTANCE MECHANOSENSITIVE CHANNEL"/>
    <property type="match status" value="1"/>
</dbReference>
<dbReference type="AlphaFoldDB" id="B4YIN1"/>
<feature type="transmembrane region" description="Helical" evidence="7">
    <location>
        <begin position="73"/>
        <end position="90"/>
    </location>
</feature>
<dbReference type="InterPro" id="IPR006685">
    <property type="entry name" value="MscS_channel_2nd"/>
</dbReference>
<dbReference type="Pfam" id="PF00924">
    <property type="entry name" value="MS_channel_2nd"/>
    <property type="match status" value="1"/>
</dbReference>
<comment type="subcellular location">
    <subcellularLocation>
        <location evidence="1">Cell membrane</location>
        <topology evidence="1">Multi-pass membrane protein</topology>
    </subcellularLocation>
</comment>
<dbReference type="InterPro" id="IPR010920">
    <property type="entry name" value="LSM_dom_sf"/>
</dbReference>
<dbReference type="Gene3D" id="2.30.30.60">
    <property type="match status" value="1"/>
</dbReference>
<dbReference type="GO" id="GO:0008381">
    <property type="term" value="F:mechanosensitive monoatomic ion channel activity"/>
    <property type="evidence" value="ECO:0007669"/>
    <property type="project" value="InterPro"/>
</dbReference>
<evidence type="ECO:0000313" key="11">
    <source>
        <dbReference type="EMBL" id="ACB15243.1"/>
    </source>
</evidence>
<dbReference type="InterPro" id="IPR049278">
    <property type="entry name" value="MS_channel_C"/>
</dbReference>
<dbReference type="InterPro" id="IPR023408">
    <property type="entry name" value="MscS_beta-dom_sf"/>
</dbReference>
<evidence type="ECO:0000256" key="3">
    <source>
        <dbReference type="ARBA" id="ARBA00022475"/>
    </source>
</evidence>
<keyword evidence="3" id="KW-1003">Cell membrane</keyword>
<evidence type="ECO:0000256" key="4">
    <source>
        <dbReference type="ARBA" id="ARBA00022692"/>
    </source>
</evidence>
<keyword evidence="6 7" id="KW-0472">Membrane</keyword>
<dbReference type="InterPro" id="IPR011014">
    <property type="entry name" value="MscS_channel_TM-2"/>
</dbReference>
<name>B4YIN1_9ARCH</name>
<evidence type="ECO:0000256" key="6">
    <source>
        <dbReference type="ARBA" id="ARBA00023136"/>
    </source>
</evidence>
<comment type="similarity">
    <text evidence="2">Belongs to the MscS (TC 1.A.23) family.</text>
</comment>
<organism evidence="11">
    <name type="scientific">uncultured marine group II euryarchaeote DeepAnt-15E7</name>
    <dbReference type="NCBI Taxonomy" id="512008"/>
    <lineage>
        <taxon>Archaea</taxon>
        <taxon>Methanobacteriati</taxon>
        <taxon>Thermoplasmatota</taxon>
        <taxon>Candidatus Poseidoniia</taxon>
        <taxon>Candidatus Poseidoniales</taxon>
        <taxon>environmental samples</taxon>
    </lineage>
</organism>
<dbReference type="SUPFAM" id="SSF50182">
    <property type="entry name" value="Sm-like ribonucleoproteins"/>
    <property type="match status" value="1"/>
</dbReference>
<evidence type="ECO:0000256" key="2">
    <source>
        <dbReference type="ARBA" id="ARBA00008017"/>
    </source>
</evidence>
<accession>B4YIN1</accession>
<dbReference type="SUPFAM" id="SSF82689">
    <property type="entry name" value="Mechanosensitive channel protein MscS (YggB), C-terminal domain"/>
    <property type="match status" value="1"/>
</dbReference>
<dbReference type="SUPFAM" id="SSF82861">
    <property type="entry name" value="Mechanosensitive channel protein MscS (YggB), transmembrane region"/>
    <property type="match status" value="1"/>
</dbReference>
<evidence type="ECO:0000259" key="8">
    <source>
        <dbReference type="Pfam" id="PF00924"/>
    </source>
</evidence>
<feature type="transmembrane region" description="Helical" evidence="7">
    <location>
        <begin position="31"/>
        <end position="52"/>
    </location>
</feature>
<dbReference type="PANTHER" id="PTHR30221:SF1">
    <property type="entry name" value="SMALL-CONDUCTANCE MECHANOSENSITIVE CHANNEL"/>
    <property type="match status" value="1"/>
</dbReference>
<dbReference type="InterPro" id="IPR049142">
    <property type="entry name" value="MS_channel_1st"/>
</dbReference>
<evidence type="ECO:0000259" key="10">
    <source>
        <dbReference type="Pfam" id="PF21088"/>
    </source>
</evidence>
<reference evidence="11" key="1">
    <citation type="journal article" date="2008" name="ISME J.">
        <title>Hindsight in the relative abundance, metabolic potential and genome dynamics of uncultivated marine archaea from comparative metagenomic analyses of bathypelagic plankton of different oceanic regions.</title>
        <authorList>
            <person name="Martin-Cuadrado A.B."/>
            <person name="Rodriguez-Valera F."/>
            <person name="Moreira D."/>
            <person name="Alba J.C."/>
            <person name="Ivars-Martinez E."/>
            <person name="Henn M.R."/>
            <person name="Talla E."/>
            <person name="Lopez-Garcia P."/>
        </authorList>
    </citation>
    <scope>NUCLEOTIDE SEQUENCE</scope>
</reference>
<feature type="domain" description="Mechanosensitive ion channel transmembrane helices 2/3" evidence="10">
    <location>
        <begin position="80"/>
        <end position="117"/>
    </location>
</feature>
<dbReference type="GO" id="GO:0005886">
    <property type="term" value="C:plasma membrane"/>
    <property type="evidence" value="ECO:0007669"/>
    <property type="project" value="UniProtKB-SubCell"/>
</dbReference>
<keyword evidence="5 7" id="KW-1133">Transmembrane helix</keyword>
<dbReference type="InterPro" id="IPR011066">
    <property type="entry name" value="MscS_channel_C_sf"/>
</dbReference>
<dbReference type="Gene3D" id="1.10.287.1260">
    <property type="match status" value="1"/>
</dbReference>
<sequence>MDRHDSPEGMSSCLDNLPNSIEPTYACGSEVLSTGPISALLVLVIGIPLIGIAKRYLRKLFDKTEFDEGLENFMYKIAGVALWALVILTAADELGINVTGIVVGLGFIGLAVAFAAQDTMENVIAGIFIIIDRPFREGERILLPKKLGGIYSGWGDVKEIGLRTTHVRSTDGVMLTIPNKLLTKDAVANFSHRADMALRVRIRLGVTPTWANVTKAEEIVKDIAANHPDICQEPKVPEVVLRDFGEHEVIMEVRYYVDNARKMRPSKSFFVTEILRRFEGDGVRLSVPARVMMNADVDLEDLGL</sequence>
<evidence type="ECO:0000256" key="5">
    <source>
        <dbReference type="ARBA" id="ARBA00022989"/>
    </source>
</evidence>
<proteinExistence type="inferred from homology"/>
<dbReference type="Pfam" id="PF21088">
    <property type="entry name" value="MS_channel_1st"/>
    <property type="match status" value="1"/>
</dbReference>
<evidence type="ECO:0000256" key="7">
    <source>
        <dbReference type="SAM" id="Phobius"/>
    </source>
</evidence>
<reference evidence="11" key="2">
    <citation type="submission" date="2008-03" db="EMBL/GenBank/DDBJ databases">
        <authorList>
            <person name="Martin-Cuadrado A.-B."/>
            <person name="Rodriguez-Valera F."/>
            <person name="Moreira D."/>
            <person name="Alba J.C."/>
            <person name="Ivars E."/>
            <person name="Henn M.R."/>
            <person name="Talla E."/>
            <person name="Lopez-Garcia P."/>
        </authorList>
    </citation>
    <scope>NUCLEOTIDE SEQUENCE</scope>
</reference>
<feature type="domain" description="Mechanosensitive ion channel MscS C-terminal" evidence="9">
    <location>
        <begin position="213"/>
        <end position="283"/>
    </location>
</feature>
<dbReference type="EMBL" id="EU556724">
    <property type="protein sequence ID" value="ACB15243.1"/>
    <property type="molecule type" value="Genomic_DNA"/>
</dbReference>
<evidence type="ECO:0000256" key="1">
    <source>
        <dbReference type="ARBA" id="ARBA00004651"/>
    </source>
</evidence>
<keyword evidence="4 7" id="KW-0812">Transmembrane</keyword>
<protein>
    <submittedName>
        <fullName evidence="11">Potassium efflux system KefA</fullName>
    </submittedName>
</protein>
<dbReference type="Gene3D" id="3.30.70.100">
    <property type="match status" value="1"/>
</dbReference>